<name>A0A438JH24_VITVI</name>
<reference evidence="2 3" key="1">
    <citation type="journal article" date="2018" name="PLoS Genet.">
        <title>Population sequencing reveals clonal diversity and ancestral inbreeding in the grapevine cultivar Chardonnay.</title>
        <authorList>
            <person name="Roach M.J."/>
            <person name="Johnson D.L."/>
            <person name="Bohlmann J."/>
            <person name="van Vuuren H.J."/>
            <person name="Jones S.J."/>
            <person name="Pretorius I.S."/>
            <person name="Schmidt S.A."/>
            <person name="Borneman A.R."/>
        </authorList>
    </citation>
    <scope>NUCLEOTIDE SEQUENCE [LARGE SCALE GENOMIC DNA]</scope>
    <source>
        <strain evidence="3">cv. Chardonnay</strain>
        <tissue evidence="2">Leaf</tissue>
    </source>
</reference>
<accession>A0A438JH24</accession>
<evidence type="ECO:0000313" key="2">
    <source>
        <dbReference type="EMBL" id="RVX08256.1"/>
    </source>
</evidence>
<dbReference type="AlphaFoldDB" id="A0A438JH24"/>
<evidence type="ECO:0000313" key="3">
    <source>
        <dbReference type="Proteomes" id="UP000288805"/>
    </source>
</evidence>
<feature type="region of interest" description="Disordered" evidence="1">
    <location>
        <begin position="124"/>
        <end position="165"/>
    </location>
</feature>
<proteinExistence type="predicted"/>
<gene>
    <name evidence="2" type="ORF">CK203_017828</name>
</gene>
<dbReference type="Proteomes" id="UP000288805">
    <property type="component" value="Unassembled WGS sequence"/>
</dbReference>
<evidence type="ECO:0000256" key="1">
    <source>
        <dbReference type="SAM" id="MobiDB-lite"/>
    </source>
</evidence>
<dbReference type="EMBL" id="QGNW01000042">
    <property type="protein sequence ID" value="RVX08256.1"/>
    <property type="molecule type" value="Genomic_DNA"/>
</dbReference>
<organism evidence="2 3">
    <name type="scientific">Vitis vinifera</name>
    <name type="common">Grape</name>
    <dbReference type="NCBI Taxonomy" id="29760"/>
    <lineage>
        <taxon>Eukaryota</taxon>
        <taxon>Viridiplantae</taxon>
        <taxon>Streptophyta</taxon>
        <taxon>Embryophyta</taxon>
        <taxon>Tracheophyta</taxon>
        <taxon>Spermatophyta</taxon>
        <taxon>Magnoliopsida</taxon>
        <taxon>eudicotyledons</taxon>
        <taxon>Gunneridae</taxon>
        <taxon>Pentapetalae</taxon>
        <taxon>rosids</taxon>
        <taxon>Vitales</taxon>
        <taxon>Vitaceae</taxon>
        <taxon>Viteae</taxon>
        <taxon>Vitis</taxon>
    </lineage>
</organism>
<feature type="compositionally biased region" description="Low complexity" evidence="1">
    <location>
        <begin position="267"/>
        <end position="277"/>
    </location>
</feature>
<feature type="region of interest" description="Disordered" evidence="1">
    <location>
        <begin position="227"/>
        <end position="286"/>
    </location>
</feature>
<comment type="caution">
    <text evidence="2">The sequence shown here is derived from an EMBL/GenBank/DDBJ whole genome shotgun (WGS) entry which is preliminary data.</text>
</comment>
<protein>
    <submittedName>
        <fullName evidence="2">Uncharacterized protein</fullName>
    </submittedName>
</protein>
<sequence length="286" mass="31529">MSLADYREWAHCSQRDMVRILSPGTSTHSFLLRNELLPGMFLLDVVLCSNIFPLQHMVHKKKLQRADTIPLLFPRLLCQTLEHLGYHSEPQLERQHICQELFTFDKWNHLTAYAQQAEIPTKIIPPAPATPSTVPTPEATSFAPPTTPKTPPVVPATSAPPPSESTITISASEFRGLCHTLQTLTTTQSVLAQQIAVIRAHQDQLIAMQTLHTVILADTVAFGYFSPPEHNMPGPSEPIAPSQKAPSAEQTMPHEETTTVKIETPIQSTQTTTAESSSPHDLPTTT</sequence>
<feature type="compositionally biased region" description="Pro residues" evidence="1">
    <location>
        <begin position="145"/>
        <end position="163"/>
    </location>
</feature>
<feature type="compositionally biased region" description="Low complexity" evidence="1">
    <location>
        <begin position="130"/>
        <end position="144"/>
    </location>
</feature>